<reference evidence="12" key="1">
    <citation type="submission" date="2021-01" db="EMBL/GenBank/DDBJ databases">
        <title>Whole genome shotgun sequence of Rhizocola hellebori NBRC 109834.</title>
        <authorList>
            <person name="Komaki H."/>
            <person name="Tamura T."/>
        </authorList>
    </citation>
    <scope>NUCLEOTIDE SEQUENCE</scope>
    <source>
        <strain evidence="12">NBRC 109834</strain>
    </source>
</reference>
<dbReference type="GO" id="GO:0005829">
    <property type="term" value="C:cytosol"/>
    <property type="evidence" value="ECO:0007669"/>
    <property type="project" value="TreeGrafter"/>
</dbReference>
<dbReference type="EMBL" id="BONY01000030">
    <property type="protein sequence ID" value="GIH06742.1"/>
    <property type="molecule type" value="Genomic_DNA"/>
</dbReference>
<evidence type="ECO:0000256" key="1">
    <source>
        <dbReference type="ARBA" id="ARBA00000826"/>
    </source>
</evidence>
<dbReference type="NCBIfam" id="TIGR01515">
    <property type="entry name" value="branching_enzym"/>
    <property type="match status" value="1"/>
</dbReference>
<evidence type="ECO:0000313" key="13">
    <source>
        <dbReference type="Proteomes" id="UP000612899"/>
    </source>
</evidence>
<dbReference type="GO" id="GO:0005978">
    <property type="term" value="P:glycogen biosynthetic process"/>
    <property type="evidence" value="ECO:0007669"/>
    <property type="project" value="UniProtKB-UniRule"/>
</dbReference>
<dbReference type="Proteomes" id="UP000612899">
    <property type="component" value="Unassembled WGS sequence"/>
</dbReference>
<dbReference type="CDD" id="cd02855">
    <property type="entry name" value="E_set_GBE_prok_N"/>
    <property type="match status" value="1"/>
</dbReference>
<dbReference type="InterPro" id="IPR006048">
    <property type="entry name" value="A-amylase/branching_C"/>
</dbReference>
<dbReference type="InterPro" id="IPR013783">
    <property type="entry name" value="Ig-like_fold"/>
</dbReference>
<keyword evidence="4 9" id="KW-0321">Glycogen metabolism</keyword>
<dbReference type="SUPFAM" id="SSF51445">
    <property type="entry name" value="(Trans)glycosidases"/>
    <property type="match status" value="1"/>
</dbReference>
<dbReference type="FunFam" id="3.20.20.80:FF:000003">
    <property type="entry name" value="1,4-alpha-glucan branching enzyme GlgB"/>
    <property type="match status" value="1"/>
</dbReference>
<dbReference type="Pfam" id="PF00128">
    <property type="entry name" value="Alpha-amylase"/>
    <property type="match status" value="1"/>
</dbReference>
<dbReference type="InterPro" id="IPR013780">
    <property type="entry name" value="Glyco_hydro_b"/>
</dbReference>
<evidence type="ECO:0000259" key="11">
    <source>
        <dbReference type="SMART" id="SM00642"/>
    </source>
</evidence>
<keyword evidence="8 9" id="KW-0119">Carbohydrate metabolism</keyword>
<dbReference type="NCBIfam" id="NF008967">
    <property type="entry name" value="PRK12313.1"/>
    <property type="match status" value="1"/>
</dbReference>
<evidence type="ECO:0000256" key="4">
    <source>
        <dbReference type="ARBA" id="ARBA00022600"/>
    </source>
</evidence>
<dbReference type="RefSeq" id="WP_203910554.1">
    <property type="nucleotide sequence ID" value="NZ_BONY01000030.1"/>
</dbReference>
<dbReference type="InterPro" id="IPR004193">
    <property type="entry name" value="Glyco_hydro_13_N"/>
</dbReference>
<comment type="subunit">
    <text evidence="9">Monomer.</text>
</comment>
<dbReference type="Pfam" id="PF02922">
    <property type="entry name" value="CBM_48"/>
    <property type="match status" value="1"/>
</dbReference>
<feature type="active site" description="Proton donor" evidence="9 10">
    <location>
        <position position="333"/>
    </location>
</feature>
<dbReference type="Gene3D" id="3.20.20.80">
    <property type="entry name" value="Glycosidases"/>
    <property type="match status" value="1"/>
</dbReference>
<gene>
    <name evidence="12" type="primary">glgB_2</name>
    <name evidence="9" type="synonym">glgB</name>
    <name evidence="12" type="ORF">Rhe02_48090</name>
</gene>
<dbReference type="InterPro" id="IPR006047">
    <property type="entry name" value="GH13_cat_dom"/>
</dbReference>
<dbReference type="AlphaFoldDB" id="A0A8J3QBL1"/>
<comment type="function">
    <text evidence="9">Catalyzes the formation of the alpha-1,6-glucosidic linkages in glycogen by scission of a 1,4-alpha-linked oligosaccharide from growing alpha-1,4-glucan chains and the subsequent attachment of the oligosaccharide to the alpha-1,6 position.</text>
</comment>
<evidence type="ECO:0000256" key="8">
    <source>
        <dbReference type="ARBA" id="ARBA00023277"/>
    </source>
</evidence>
<feature type="domain" description="Glycosyl hydrolase family 13 catalytic" evidence="11">
    <location>
        <begin position="128"/>
        <end position="481"/>
    </location>
</feature>
<comment type="caution">
    <text evidence="12">The sequence shown here is derived from an EMBL/GenBank/DDBJ whole genome shotgun (WGS) entry which is preliminary data.</text>
</comment>
<dbReference type="GO" id="GO:0003844">
    <property type="term" value="F:1,4-alpha-glucan branching enzyme activity"/>
    <property type="evidence" value="ECO:0007669"/>
    <property type="project" value="UniProtKB-UniRule"/>
</dbReference>
<dbReference type="UniPathway" id="UPA00164"/>
<dbReference type="NCBIfam" id="NF003811">
    <property type="entry name" value="PRK05402.1"/>
    <property type="match status" value="1"/>
</dbReference>
<dbReference type="Pfam" id="PF02806">
    <property type="entry name" value="Alpha-amylase_C"/>
    <property type="match status" value="1"/>
</dbReference>
<dbReference type="SUPFAM" id="SSF51011">
    <property type="entry name" value="Glycosyl hydrolase domain"/>
    <property type="match status" value="1"/>
</dbReference>
<evidence type="ECO:0000256" key="5">
    <source>
        <dbReference type="ARBA" id="ARBA00022676"/>
    </source>
</evidence>
<dbReference type="Gene3D" id="2.60.40.10">
    <property type="entry name" value="Immunoglobulins"/>
    <property type="match status" value="1"/>
</dbReference>
<dbReference type="InterPro" id="IPR006407">
    <property type="entry name" value="GlgB"/>
</dbReference>
<sequence length="573" mass="65483">MTHWRDIGAHALADGGFRFAVWAPNARQVQVIGDFSGWWPDDGLPMWGNDDGIWRTEVATAQEGQRYRFRIQGADGCWSYRSDPMAFATECPPANASVLFTSNYTWNDEQWMSARRTDHHARAMSVYEVHLGSWRPGLSYKELADQLVAYVSELGFTHIELLPVMEHPFGGSWGYQVTGFYAPTARFGTPDEFRHLIDRCHQAGIGVLLDWVPAHFPKDEWALAQFDGTSLYEHPDPRRGEHPDWGSLVFNFGRNEVRDFLINNALYWCEEFHVDGLRVDAVASMLYLDYSRHPGEWEPNVFGGNTNLEAVHLLKELNSAVYRHHPGVVMIAEESTAWPGVTKPVDWGGLGFGLKWNMGWMHDTLLYFVKDPIYRHFHHDTLTWPSYYAGQEHFVLSLSHDEVVHGKRALLSKLPGDRWNRLAGLRGLLGYMWAFPGKKLVFMGAELGQDSEWNEQDGLEWSYADEGLRNVLRDLNRIYRRYKELWGDGMEWIHNDPDRNTVAFSRGSMVCVANFSGLHQHVHLPQVRGFKELINTDAAEYGGTGSGNYGKVRGDDVQVGPHAVVYLRKNVLR</sequence>
<evidence type="ECO:0000313" key="12">
    <source>
        <dbReference type="EMBL" id="GIH06742.1"/>
    </source>
</evidence>
<proteinExistence type="inferred from homology"/>
<dbReference type="PIRSF" id="PIRSF000463">
    <property type="entry name" value="GlgB"/>
    <property type="match status" value="1"/>
</dbReference>
<comment type="pathway">
    <text evidence="2 9">Glycan biosynthesis; glycogen biosynthesis.</text>
</comment>
<protein>
    <recommendedName>
        <fullName evidence="9">1,4-alpha-glucan branching enzyme GlgB</fullName>
        <ecNumber evidence="9">2.4.1.18</ecNumber>
    </recommendedName>
    <alternativeName>
        <fullName evidence="9">1,4-alpha-D-glucan:1,4-alpha-D-glucan 6-glucosyl-transferase</fullName>
    </alternativeName>
    <alternativeName>
        <fullName evidence="9">Alpha-(1-&gt;4)-glucan branching enzyme</fullName>
    </alternativeName>
    <alternativeName>
        <fullName evidence="9">Glycogen branching enzyme</fullName>
        <shortName evidence="9">BE</shortName>
    </alternativeName>
</protein>
<dbReference type="EC" id="2.4.1.18" evidence="9"/>
<dbReference type="InterPro" id="IPR017853">
    <property type="entry name" value="GH"/>
</dbReference>
<feature type="active site" description="Nucleophile" evidence="9 10">
    <location>
        <position position="280"/>
    </location>
</feature>
<keyword evidence="5 9" id="KW-0328">Glycosyltransferase</keyword>
<dbReference type="Gene3D" id="2.60.40.1180">
    <property type="entry name" value="Golgi alpha-mannosidase II"/>
    <property type="match status" value="1"/>
</dbReference>
<dbReference type="GO" id="GO:0004553">
    <property type="term" value="F:hydrolase activity, hydrolyzing O-glycosyl compounds"/>
    <property type="evidence" value="ECO:0007669"/>
    <property type="project" value="InterPro"/>
</dbReference>
<dbReference type="CDD" id="cd11322">
    <property type="entry name" value="AmyAc_Glg_BE"/>
    <property type="match status" value="1"/>
</dbReference>
<comment type="similarity">
    <text evidence="3 9">Belongs to the glycosyl hydrolase 13 family. GlgB subfamily.</text>
</comment>
<evidence type="ECO:0000256" key="3">
    <source>
        <dbReference type="ARBA" id="ARBA00009000"/>
    </source>
</evidence>
<evidence type="ECO:0000256" key="9">
    <source>
        <dbReference type="HAMAP-Rule" id="MF_00685"/>
    </source>
</evidence>
<keyword evidence="7 9" id="KW-0320">Glycogen biosynthesis</keyword>
<dbReference type="SMART" id="SM00642">
    <property type="entry name" value="Aamy"/>
    <property type="match status" value="1"/>
</dbReference>
<accession>A0A8J3QBL1</accession>
<dbReference type="GO" id="GO:0043169">
    <property type="term" value="F:cation binding"/>
    <property type="evidence" value="ECO:0007669"/>
    <property type="project" value="InterPro"/>
</dbReference>
<dbReference type="PANTHER" id="PTHR43651">
    <property type="entry name" value="1,4-ALPHA-GLUCAN-BRANCHING ENZYME"/>
    <property type="match status" value="1"/>
</dbReference>
<organism evidence="12 13">
    <name type="scientific">Rhizocola hellebori</name>
    <dbReference type="NCBI Taxonomy" id="1392758"/>
    <lineage>
        <taxon>Bacteria</taxon>
        <taxon>Bacillati</taxon>
        <taxon>Actinomycetota</taxon>
        <taxon>Actinomycetes</taxon>
        <taxon>Micromonosporales</taxon>
        <taxon>Micromonosporaceae</taxon>
        <taxon>Rhizocola</taxon>
    </lineage>
</organism>
<evidence type="ECO:0000256" key="10">
    <source>
        <dbReference type="PIRSR" id="PIRSR000463-1"/>
    </source>
</evidence>
<dbReference type="HAMAP" id="MF_00685">
    <property type="entry name" value="GlgB"/>
    <property type="match status" value="1"/>
</dbReference>
<keyword evidence="6 9" id="KW-0808">Transferase</keyword>
<evidence type="ECO:0000256" key="2">
    <source>
        <dbReference type="ARBA" id="ARBA00004964"/>
    </source>
</evidence>
<dbReference type="InterPro" id="IPR044143">
    <property type="entry name" value="GlgB_N_E_set_prok"/>
</dbReference>
<keyword evidence="13" id="KW-1185">Reference proteome</keyword>
<comment type="catalytic activity">
    <reaction evidence="1 9">
        <text>Transfers a segment of a (1-&gt;4)-alpha-D-glucan chain to a primary hydroxy group in a similar glucan chain.</text>
        <dbReference type="EC" id="2.4.1.18"/>
    </reaction>
</comment>
<dbReference type="InterPro" id="IPR037439">
    <property type="entry name" value="Branching_enzy"/>
</dbReference>
<name>A0A8J3QBL1_9ACTN</name>
<evidence type="ECO:0000256" key="7">
    <source>
        <dbReference type="ARBA" id="ARBA00023056"/>
    </source>
</evidence>
<dbReference type="PANTHER" id="PTHR43651:SF3">
    <property type="entry name" value="1,4-ALPHA-GLUCAN-BRANCHING ENZYME"/>
    <property type="match status" value="1"/>
</dbReference>
<evidence type="ECO:0000256" key="6">
    <source>
        <dbReference type="ARBA" id="ARBA00022679"/>
    </source>
</evidence>